<keyword evidence="4" id="KW-1185">Reference proteome</keyword>
<dbReference type="RefSeq" id="WP_243400999.1">
    <property type="nucleotide sequence ID" value="NZ_PVTX01000006.1"/>
</dbReference>
<sequence>MRVLRRSTAAAAAEPSVEPQDDSARRPFGRDDARERPDGSAPDAGPDHPSTDGAAPAGSEAPGGRAGHTPGGATTTTPLVDAVRRWRAGLAEMVGGSTLTDVGMLGEAVVDLSAAHPSGVAQLFAGRSTRLSNLVREPGTFPRARRHARAVVVRSAEHAAQYGLAPTSLAIGVASWTEPVEVGETAQDRHRDLTALAEVASGASAASPAPAGPDSAASPDDIGSASAASPAELARAARAVADHAATDSAPAVTTSIPVVSVARRQSRPARRPTPPDEVTPGTRTVHVPILLRPVTLAPRGDGETDYDLTLGPTAEINPVLARTLRARGVREDLAALAQASFTAAGFDPDDVLDRVAALGAEHLADFRWEKRVLVGTFVHPGQALVDDLDEVAPALGRHELVAALAGADQAVARVSTAELPAPRRGDADPARERGVGDLDPYQRHVVDVLGTGQHFFVDAPLGADVAGTLAAVVTEAAAAGRSVLYVTGHRRAADRLAQRLDELGLDGLSLDVTPRQTWREDMAERLLSAMATEPEAVDASAAAQVRDALIGARAQLTGYIDALHARREPWGVSAYDALQELARLTSERPAPSTSVRLDARTAVALDGDARRRFAAELERAAALGAFTLRPSSTAWFGAHLTSMDEARDALARVRRLKEATLPQLRRQIAYTGEVTGLEAPATINEWGTQLAMLSGMRSTLDVFHPMVFERTATDLVQATATRRWRTEHGVEMGWFTRRRLRKRARDMVRPGVRVPHLHTALIEVAEQRDVWAEHSPRGGWPTLPEGLATIEDTYEAVRIDLTALEPVLGPTVHGARLLDLDLDALAERLHQLAQDPQALETLPERTNLLRRAREAGLGELVDELTSRRVDAGQVAAELDLAWWTSVFEQILGGDQTLAGQDGAGLDALARRFRDLDARHLAALSQPARVAARAHLGTAMREDRAGSEALFAELIEGRMTSLRDLVESYGDVARRLRPVVLATPTLVPHLLPTHRTVDLVVLDAVQHVPIEVVVTCLARGRQVVVVGDPRTASGTSVRELSQLLPTVTLQPRENRRDPELTRLLAAHGYEGLLRPAPLPRPEALVQLDVVDGTGMPDPTSGAVESTRAEVDRVVEVSIEHALTRPEETLGIVTVTAAHADRIREALLAEVRANPALAPFFSGRRAEPVVVADITGVAGLSRDTILLSLGFGRTPHGRVLHRFGVLGDDGGAAMLLGALGATRRRLHVVSCFPADALDPDRLRGAGPRLLRDVLELAERRSGVADQVELGNGIDAGRVPDRLLMDLGERLWRLGYLVETDYGTGDGDRIPLVVGHPDLPGELLVAVLTDDAEYVAEPSVRVRDRQLAQRLEGLGWTVAQVWSAAAFLDPEGEADRVRRLVQQVRDDRVGTPGGVPVPPEVVVPVLADDEPDEVVKDPRETMGP</sequence>
<feature type="compositionally biased region" description="Basic and acidic residues" evidence="1">
    <location>
        <begin position="421"/>
        <end position="436"/>
    </location>
</feature>
<dbReference type="InterPro" id="IPR027417">
    <property type="entry name" value="P-loop_NTPase"/>
</dbReference>
<protein>
    <recommendedName>
        <fullName evidence="2">Restriction endonuclease type II-like domain-containing protein</fullName>
    </recommendedName>
</protein>
<dbReference type="Pfam" id="PF18741">
    <property type="entry name" value="MTES_1575"/>
    <property type="match status" value="1"/>
</dbReference>
<dbReference type="InterPro" id="IPR049468">
    <property type="entry name" value="Restrct_endonuc-II-like_dom"/>
</dbReference>
<evidence type="ECO:0000259" key="2">
    <source>
        <dbReference type="Pfam" id="PF18741"/>
    </source>
</evidence>
<proteinExistence type="predicted"/>
<feature type="domain" description="Restriction endonuclease type II-like" evidence="2">
    <location>
        <begin position="1286"/>
        <end position="1376"/>
    </location>
</feature>
<feature type="compositionally biased region" description="Basic and acidic residues" evidence="1">
    <location>
        <begin position="22"/>
        <end position="38"/>
    </location>
</feature>
<organism evidence="3 4">
    <name type="scientific">Isoptericola halotolerans</name>
    <dbReference type="NCBI Taxonomy" id="300560"/>
    <lineage>
        <taxon>Bacteria</taxon>
        <taxon>Bacillati</taxon>
        <taxon>Actinomycetota</taxon>
        <taxon>Actinomycetes</taxon>
        <taxon>Micrococcales</taxon>
        <taxon>Promicromonosporaceae</taxon>
        <taxon>Isoptericola</taxon>
    </lineage>
</organism>
<reference evidence="3 4" key="1">
    <citation type="submission" date="2018-03" db="EMBL/GenBank/DDBJ databases">
        <title>Comparative analysis of microorganisms from saline springs in Andes Mountain Range, Colombia.</title>
        <authorList>
            <person name="Rubin E."/>
        </authorList>
    </citation>
    <scope>NUCLEOTIDE SEQUENCE [LARGE SCALE GENOMIC DNA]</scope>
    <source>
        <strain evidence="3 4">CG 23</strain>
    </source>
</reference>
<feature type="compositionally biased region" description="Low complexity" evidence="1">
    <location>
        <begin position="53"/>
        <end position="63"/>
    </location>
</feature>
<name>A0ABX5EG00_9MICO</name>
<comment type="caution">
    <text evidence="3">The sequence shown here is derived from an EMBL/GenBank/DDBJ whole genome shotgun (WGS) entry which is preliminary data.</text>
</comment>
<evidence type="ECO:0000256" key="1">
    <source>
        <dbReference type="SAM" id="MobiDB-lite"/>
    </source>
</evidence>
<feature type="region of interest" description="Disordered" evidence="1">
    <location>
        <begin position="417"/>
        <end position="436"/>
    </location>
</feature>
<feature type="region of interest" description="Disordered" evidence="1">
    <location>
        <begin position="1"/>
        <end position="79"/>
    </location>
</feature>
<gene>
    <name evidence="3" type="ORF">BCL65_10638</name>
</gene>
<dbReference type="Proteomes" id="UP000239895">
    <property type="component" value="Unassembled WGS sequence"/>
</dbReference>
<dbReference type="EMBL" id="PVTX01000006">
    <property type="protein sequence ID" value="PRZ06366.1"/>
    <property type="molecule type" value="Genomic_DNA"/>
</dbReference>
<evidence type="ECO:0000313" key="3">
    <source>
        <dbReference type="EMBL" id="PRZ06366.1"/>
    </source>
</evidence>
<feature type="region of interest" description="Disordered" evidence="1">
    <location>
        <begin position="256"/>
        <end position="285"/>
    </location>
</feature>
<dbReference type="SUPFAM" id="SSF52540">
    <property type="entry name" value="P-loop containing nucleoside triphosphate hydrolases"/>
    <property type="match status" value="1"/>
</dbReference>
<accession>A0ABX5EG00</accession>
<feature type="region of interest" description="Disordered" evidence="1">
    <location>
        <begin position="200"/>
        <end position="229"/>
    </location>
</feature>
<evidence type="ECO:0000313" key="4">
    <source>
        <dbReference type="Proteomes" id="UP000239895"/>
    </source>
</evidence>